<keyword evidence="2" id="KW-1185">Reference proteome</keyword>
<dbReference type="Proteomes" id="UP000254889">
    <property type="component" value="Chromosome"/>
</dbReference>
<accession>A0A346A2H1</accession>
<evidence type="ECO:0000313" key="2">
    <source>
        <dbReference type="Proteomes" id="UP000254889"/>
    </source>
</evidence>
<name>A0A346A2H1_9HYPH</name>
<evidence type="ECO:0000313" key="1">
    <source>
        <dbReference type="EMBL" id="AXK83368.1"/>
    </source>
</evidence>
<dbReference type="KEGG" id="ptaw:DW352_24295"/>
<proteinExistence type="predicted"/>
<sequence>MSITESFFAGFLRGRNDDTIIEFHASVRGGERHGDVAMSTVMIRCPSTGRAVSTAIEMEVGDFRRLPHIAAKMRCPACGQDHIWQPASAWLNGAPRVGIRSATAEVVAA</sequence>
<gene>
    <name evidence="1" type="ORF">DW352_24295</name>
</gene>
<dbReference type="AlphaFoldDB" id="A0A346A2H1"/>
<dbReference type="EMBL" id="CP031417">
    <property type="protein sequence ID" value="AXK83368.1"/>
    <property type="molecule type" value="Genomic_DNA"/>
</dbReference>
<reference evidence="1 2" key="1">
    <citation type="submission" date="2018-07" db="EMBL/GenBank/DDBJ databases">
        <authorList>
            <person name="Quirk P.G."/>
            <person name="Krulwich T.A."/>
        </authorList>
    </citation>
    <scope>NUCLEOTIDE SEQUENCE [LARGE SCALE GENOMIC DNA]</scope>
    <source>
        <strain evidence="1 2">CC-BB4</strain>
    </source>
</reference>
<protein>
    <submittedName>
        <fullName evidence="1">Uncharacterized protein</fullName>
    </submittedName>
</protein>
<organism evidence="1 2">
    <name type="scientific">Pseudolabrys taiwanensis</name>
    <dbReference type="NCBI Taxonomy" id="331696"/>
    <lineage>
        <taxon>Bacteria</taxon>
        <taxon>Pseudomonadati</taxon>
        <taxon>Pseudomonadota</taxon>
        <taxon>Alphaproteobacteria</taxon>
        <taxon>Hyphomicrobiales</taxon>
        <taxon>Xanthobacteraceae</taxon>
        <taxon>Pseudolabrys</taxon>
    </lineage>
</organism>
<dbReference type="OrthoDB" id="7960669at2"/>